<reference evidence="11 12" key="1">
    <citation type="journal article" date="2014" name="Mol. Plant">
        <title>Chromosome Scale Genome Assembly and Transcriptome Profiling of Nannochloropsis gaditana in Nitrogen Depletion.</title>
        <authorList>
            <person name="Corteggiani Carpinelli E."/>
            <person name="Telatin A."/>
            <person name="Vitulo N."/>
            <person name="Forcato C."/>
            <person name="D'Angelo M."/>
            <person name="Schiavon R."/>
            <person name="Vezzi A."/>
            <person name="Giacometti G.M."/>
            <person name="Morosinotto T."/>
            <person name="Valle G."/>
        </authorList>
    </citation>
    <scope>NUCLEOTIDE SEQUENCE [LARGE SCALE GENOMIC DNA]</scope>
    <source>
        <strain evidence="11 12">B-31</strain>
    </source>
</reference>
<dbReference type="Proteomes" id="UP000019335">
    <property type="component" value="Chromosome 9"/>
</dbReference>
<dbReference type="Pfam" id="PF00225">
    <property type="entry name" value="Kinesin"/>
    <property type="match status" value="1"/>
</dbReference>
<keyword evidence="12" id="KW-1185">Reference proteome</keyword>
<dbReference type="AlphaFoldDB" id="W7TJK0"/>
<feature type="binding site" evidence="6">
    <location>
        <begin position="115"/>
        <end position="122"/>
    </location>
    <ligand>
        <name>ATP</name>
        <dbReference type="ChEBI" id="CHEBI:30616"/>
    </ligand>
</feature>
<keyword evidence="5 6" id="KW-0505">Motor protein</keyword>
<dbReference type="PROSITE" id="PS00411">
    <property type="entry name" value="KINESIN_MOTOR_1"/>
    <property type="match status" value="1"/>
</dbReference>
<dbReference type="InterPro" id="IPR001752">
    <property type="entry name" value="Kinesin_motor_dom"/>
</dbReference>
<evidence type="ECO:0000313" key="11">
    <source>
        <dbReference type="EMBL" id="EWM26277.1"/>
    </source>
</evidence>
<dbReference type="EMBL" id="AZIL01000696">
    <property type="protein sequence ID" value="EWM26277.1"/>
    <property type="molecule type" value="Genomic_DNA"/>
</dbReference>
<protein>
    <recommendedName>
        <fullName evidence="7">Kinesin-like protein</fullName>
    </recommendedName>
</protein>
<feature type="region of interest" description="Disordered" evidence="9">
    <location>
        <begin position="692"/>
        <end position="828"/>
    </location>
</feature>
<feature type="coiled-coil region" evidence="8">
    <location>
        <begin position="551"/>
        <end position="592"/>
    </location>
</feature>
<dbReference type="SMART" id="SM00129">
    <property type="entry name" value="KISc"/>
    <property type="match status" value="1"/>
</dbReference>
<evidence type="ECO:0000256" key="2">
    <source>
        <dbReference type="ARBA" id="ARBA00022741"/>
    </source>
</evidence>
<accession>W7TJK0</accession>
<dbReference type="OrthoDB" id="3176171at2759"/>
<dbReference type="InterPro" id="IPR027640">
    <property type="entry name" value="Kinesin-like_fam"/>
</dbReference>
<keyword evidence="3 6" id="KW-0067">ATP-binding</keyword>
<evidence type="ECO:0000256" key="3">
    <source>
        <dbReference type="ARBA" id="ARBA00022840"/>
    </source>
</evidence>
<comment type="caution">
    <text evidence="11">The sequence shown here is derived from an EMBL/GenBank/DDBJ whole genome shotgun (WGS) entry which is preliminary data.</text>
</comment>
<dbReference type="InterPro" id="IPR019821">
    <property type="entry name" value="Kinesin_motor_CS"/>
</dbReference>
<feature type="compositionally biased region" description="Polar residues" evidence="9">
    <location>
        <begin position="772"/>
        <end position="800"/>
    </location>
</feature>
<evidence type="ECO:0000256" key="1">
    <source>
        <dbReference type="ARBA" id="ARBA00022701"/>
    </source>
</evidence>
<evidence type="ECO:0000259" key="10">
    <source>
        <dbReference type="PROSITE" id="PS50067"/>
    </source>
</evidence>
<evidence type="ECO:0000256" key="9">
    <source>
        <dbReference type="SAM" id="MobiDB-lite"/>
    </source>
</evidence>
<feature type="region of interest" description="Disordered" evidence="9">
    <location>
        <begin position="418"/>
        <end position="451"/>
    </location>
</feature>
<evidence type="ECO:0000256" key="8">
    <source>
        <dbReference type="SAM" id="Coils"/>
    </source>
</evidence>
<dbReference type="InterPro" id="IPR036961">
    <property type="entry name" value="Kinesin_motor_dom_sf"/>
</dbReference>
<keyword evidence="1 7" id="KW-0493">Microtubule</keyword>
<evidence type="ECO:0000313" key="12">
    <source>
        <dbReference type="Proteomes" id="UP000019335"/>
    </source>
</evidence>
<evidence type="ECO:0000256" key="4">
    <source>
        <dbReference type="ARBA" id="ARBA00023054"/>
    </source>
</evidence>
<organism evidence="11 12">
    <name type="scientific">Nannochloropsis gaditana</name>
    <dbReference type="NCBI Taxonomy" id="72520"/>
    <lineage>
        <taxon>Eukaryota</taxon>
        <taxon>Sar</taxon>
        <taxon>Stramenopiles</taxon>
        <taxon>Ochrophyta</taxon>
        <taxon>Eustigmatophyceae</taxon>
        <taxon>Eustigmatales</taxon>
        <taxon>Monodopsidaceae</taxon>
        <taxon>Nannochloropsis</taxon>
    </lineage>
</organism>
<keyword evidence="4 8" id="KW-0175">Coiled coil</keyword>
<evidence type="ECO:0000256" key="5">
    <source>
        <dbReference type="ARBA" id="ARBA00023175"/>
    </source>
</evidence>
<dbReference type="InterPro" id="IPR027417">
    <property type="entry name" value="P-loop_NTPase"/>
</dbReference>
<dbReference type="GO" id="GO:0005874">
    <property type="term" value="C:microtubule"/>
    <property type="evidence" value="ECO:0007669"/>
    <property type="project" value="UniProtKB-KW"/>
</dbReference>
<name>W7TJK0_9STRA</name>
<feature type="domain" description="Kinesin motor" evidence="10">
    <location>
        <begin position="23"/>
        <end position="376"/>
    </location>
</feature>
<feature type="compositionally biased region" description="Polar residues" evidence="9">
    <location>
        <begin position="485"/>
        <end position="495"/>
    </location>
</feature>
<comment type="similarity">
    <text evidence="6 7">Belongs to the TRAFAC class myosin-kinesin ATPase superfamily. Kinesin family.</text>
</comment>
<proteinExistence type="inferred from homology"/>
<feature type="compositionally biased region" description="Polar residues" evidence="9">
    <location>
        <begin position="418"/>
        <end position="428"/>
    </location>
</feature>
<sequence>MVQYGIDPGAESHVGSANCGDNSMVVAVRIRPMSTKEMQSGAQKCCKVVNGRYVIISKAGIAGRYLRSQQGSSNEYAFDVAFDADATQAEVYEQTAKMHVPSVLDGYNVSILAYGATGAGKTFTMMGSSCAAAGESAPVTGVIPQSLSDVFATIERRKRTAPPNSQWQVFCSYMEVYNEQIYDLIGPGAGRGQPLQLREDPSKGVVVVAGLPEMLVRDTAQVLDLLRQGNRNRKTEATAANQVSSRSHAVLQICVRFSTVDAAGHDLGRESRLSLIDLAGSERASATLNRGARLQEGANINKSLLALANCINALSENSGGGKANNVKYRDSKLTHLLKTSLEGQCKVVMLVNVNPCDAVFDDSHNAIKYGHRAKQIKIRPGEVKMHLQEAPWHEREARLKADNEAMRRELEELKSLLVSQQHTQQQPYTGREGTAASKSSTLHYGNPHPSHARLPYGVSEGGGIMGMSTLMDVEEEEEEDEYGHGTNSSHYATDTGSHSGSSHSQLGRDKPLGGADASVYTGDTPVHHRVRELETVLQEMTRTRKLQQQFVANLEAHKQEKDEELQGQRRLVRSLQNELREREQESQSLREMVIHLRTRLESAKHTNYAFTDEDDDMVVFPPRIRHTSVTDAPLSSDTEASVAATVPNRPEFKRARASNSRGRSSVPMVEALEDMFSPIKTVAVLGAAAGGHSTATTAGSASGSGSAPGFTAKRKSSMATRECGSGATTAAKESSAKAPPSAAGPANMSPVTTLRKTGVKRRQSQIPRPAFQYSTRRASILSSTNTASDKAPTDGSSSRLPSGKDRLEDAPDRMTKSGTSSKKRTWGNALNKENVSSAPPVLPTASLNAANRHVKRRESSIYKSVSMVNGQSNASTVALRTRSRMSTGPGARF</sequence>
<dbReference type="GO" id="GO:0005524">
    <property type="term" value="F:ATP binding"/>
    <property type="evidence" value="ECO:0007669"/>
    <property type="project" value="UniProtKB-UniRule"/>
</dbReference>
<dbReference type="SUPFAM" id="SSF52540">
    <property type="entry name" value="P-loop containing nucleoside triphosphate hydrolases"/>
    <property type="match status" value="1"/>
</dbReference>
<dbReference type="PRINTS" id="PR00380">
    <property type="entry name" value="KINESINHEAVY"/>
</dbReference>
<evidence type="ECO:0000256" key="7">
    <source>
        <dbReference type="RuleBase" id="RU000394"/>
    </source>
</evidence>
<dbReference type="GO" id="GO:0003777">
    <property type="term" value="F:microtubule motor activity"/>
    <property type="evidence" value="ECO:0007669"/>
    <property type="project" value="InterPro"/>
</dbReference>
<dbReference type="PANTHER" id="PTHR47968:SF13">
    <property type="entry name" value="KINESIN-LIKE PROTEIN KIF19 ISOFORM X1"/>
    <property type="match status" value="1"/>
</dbReference>
<dbReference type="Gene3D" id="3.40.850.10">
    <property type="entry name" value="Kinesin motor domain"/>
    <property type="match status" value="1"/>
</dbReference>
<evidence type="ECO:0000256" key="6">
    <source>
        <dbReference type="PROSITE-ProRule" id="PRU00283"/>
    </source>
</evidence>
<keyword evidence="2 6" id="KW-0547">Nucleotide-binding</keyword>
<feature type="compositionally biased region" description="Low complexity" evidence="9">
    <location>
        <begin position="724"/>
        <end position="746"/>
    </location>
</feature>
<feature type="compositionally biased region" description="Low complexity" evidence="9">
    <location>
        <begin position="692"/>
        <end position="711"/>
    </location>
</feature>
<dbReference type="PANTHER" id="PTHR47968">
    <property type="entry name" value="CENTROMERE PROTEIN E"/>
    <property type="match status" value="1"/>
</dbReference>
<gene>
    <name evidence="11" type="ORF">Naga_100073g13</name>
</gene>
<dbReference type="GO" id="GO:0007018">
    <property type="term" value="P:microtubule-based movement"/>
    <property type="evidence" value="ECO:0007669"/>
    <property type="project" value="InterPro"/>
</dbReference>
<feature type="region of interest" description="Disordered" evidence="9">
    <location>
        <begin position="474"/>
        <end position="522"/>
    </location>
</feature>
<dbReference type="PROSITE" id="PS50067">
    <property type="entry name" value="KINESIN_MOTOR_2"/>
    <property type="match status" value="1"/>
</dbReference>
<dbReference type="GO" id="GO:0008017">
    <property type="term" value="F:microtubule binding"/>
    <property type="evidence" value="ECO:0007669"/>
    <property type="project" value="InterPro"/>
</dbReference>
<feature type="compositionally biased region" description="Basic and acidic residues" evidence="9">
    <location>
        <begin position="802"/>
        <end position="815"/>
    </location>
</feature>